<gene>
    <name evidence="1" type="ORF">F9278_25405</name>
</gene>
<protein>
    <submittedName>
        <fullName evidence="1">Uncharacterized protein</fullName>
    </submittedName>
</protein>
<evidence type="ECO:0000313" key="1">
    <source>
        <dbReference type="EMBL" id="QFQ98935.1"/>
    </source>
</evidence>
<dbReference type="EMBL" id="CP045096">
    <property type="protein sequence ID" value="QFQ98935.1"/>
    <property type="molecule type" value="Genomic_DNA"/>
</dbReference>
<keyword evidence="2" id="KW-1185">Reference proteome</keyword>
<sequence length="129" mass="14302">MAGPIHSAEYAAVRHVDPRIAVVEELAPNTANYRCSTDHQAVIDVDTRFVVTVGRPLPGNRNDRKVWEAAVAGFAGRARMFTSMDDLYLADQDRRHVRFSPLRRSFDHCSKRGDCTLAASSSLACRSPT</sequence>
<evidence type="ECO:0000313" key="2">
    <source>
        <dbReference type="Proteomes" id="UP000327294"/>
    </source>
</evidence>
<dbReference type="AlphaFoldDB" id="A0A5P8K6T4"/>
<organism evidence="1 2">
    <name type="scientific">Streptomyces phaeolivaceus</name>
    <dbReference type="NCBI Taxonomy" id="2653200"/>
    <lineage>
        <taxon>Bacteria</taxon>
        <taxon>Bacillati</taxon>
        <taxon>Actinomycetota</taxon>
        <taxon>Actinomycetes</taxon>
        <taxon>Kitasatosporales</taxon>
        <taxon>Streptomycetaceae</taxon>
        <taxon>Streptomyces</taxon>
    </lineage>
</organism>
<reference evidence="1 2" key="1">
    <citation type="submission" date="2019-10" db="EMBL/GenBank/DDBJ databases">
        <title>Streptomyces sp. strain GY16 isolated from leaves of Broussonetia papyrifera.</title>
        <authorList>
            <person name="Mo P."/>
        </authorList>
    </citation>
    <scope>NUCLEOTIDE SEQUENCE [LARGE SCALE GENOMIC DNA]</scope>
    <source>
        <strain evidence="1 2">GY16</strain>
    </source>
</reference>
<name>A0A5P8K6T4_9ACTN</name>
<dbReference type="Proteomes" id="UP000327294">
    <property type="component" value="Chromosome"/>
</dbReference>
<dbReference type="KEGG" id="sphv:F9278_25405"/>
<proteinExistence type="predicted"/>
<accession>A0A5P8K6T4</accession>